<organism evidence="2">
    <name type="scientific">Drosophila sechellia</name>
    <name type="common">Fruit fly</name>
    <dbReference type="NCBI Taxonomy" id="7238"/>
    <lineage>
        <taxon>Eukaryota</taxon>
        <taxon>Metazoa</taxon>
        <taxon>Ecdysozoa</taxon>
        <taxon>Arthropoda</taxon>
        <taxon>Hexapoda</taxon>
        <taxon>Insecta</taxon>
        <taxon>Pterygota</taxon>
        <taxon>Neoptera</taxon>
        <taxon>Endopterygota</taxon>
        <taxon>Diptera</taxon>
        <taxon>Brachycera</taxon>
        <taxon>Muscomorpha</taxon>
        <taxon>Ephydroidea</taxon>
        <taxon>Drosophilidae</taxon>
        <taxon>Drosophila</taxon>
        <taxon>Sophophora</taxon>
    </lineage>
</organism>
<dbReference type="KEGG" id="dse:6616895"/>
<reference evidence="1 2" key="1">
    <citation type="journal article" date="2007" name="Nature">
        <title>Evolution of genes and genomes on the Drosophila phylogeny.</title>
        <authorList>
            <consortium name="Drosophila 12 Genomes Consortium"/>
            <person name="Clark A.G."/>
            <person name="Eisen M.B."/>
            <person name="Smith D.R."/>
            <person name="Bergman C.M."/>
            <person name="Oliver B."/>
            <person name="Markow T.A."/>
            <person name="Kaufman T.C."/>
            <person name="Kellis M."/>
            <person name="Gelbart W."/>
            <person name="Iyer V.N."/>
            <person name="Pollard D.A."/>
            <person name="Sackton T.B."/>
            <person name="Larracuente A.M."/>
            <person name="Singh N.D."/>
            <person name="Abad J.P."/>
            <person name="Abt D.N."/>
            <person name="Adryan B."/>
            <person name="Aguade M."/>
            <person name="Akashi H."/>
            <person name="Anderson W.W."/>
            <person name="Aquadro C.F."/>
            <person name="Ardell D.H."/>
            <person name="Arguello R."/>
            <person name="Artieri C.G."/>
            <person name="Barbash D.A."/>
            <person name="Barker D."/>
            <person name="Barsanti P."/>
            <person name="Batterham P."/>
            <person name="Batzoglou S."/>
            <person name="Begun D."/>
            <person name="Bhutkar A."/>
            <person name="Blanco E."/>
            <person name="Bosak S.A."/>
            <person name="Bradley R.K."/>
            <person name="Brand A.D."/>
            <person name="Brent M.R."/>
            <person name="Brooks A.N."/>
            <person name="Brown R.H."/>
            <person name="Butlin R.K."/>
            <person name="Caggese C."/>
            <person name="Calvi B.R."/>
            <person name="Bernardo de Carvalho A."/>
            <person name="Caspi A."/>
            <person name="Castrezana S."/>
            <person name="Celniker S.E."/>
            <person name="Chang J.L."/>
            <person name="Chapple C."/>
            <person name="Chatterji S."/>
            <person name="Chinwalla A."/>
            <person name="Civetta A."/>
            <person name="Clifton S.W."/>
            <person name="Comeron J.M."/>
            <person name="Costello J.C."/>
            <person name="Coyne J.A."/>
            <person name="Daub J."/>
            <person name="David R.G."/>
            <person name="Delcher A.L."/>
            <person name="Delehaunty K."/>
            <person name="Do C.B."/>
            <person name="Ebling H."/>
            <person name="Edwards K."/>
            <person name="Eickbush T."/>
            <person name="Evans J.D."/>
            <person name="Filipski A."/>
            <person name="Findeiss S."/>
            <person name="Freyhult E."/>
            <person name="Fulton L."/>
            <person name="Fulton R."/>
            <person name="Garcia A.C."/>
            <person name="Gardiner A."/>
            <person name="Garfield D.A."/>
            <person name="Garvin B.E."/>
            <person name="Gibson G."/>
            <person name="Gilbert D."/>
            <person name="Gnerre S."/>
            <person name="Godfrey J."/>
            <person name="Good R."/>
            <person name="Gotea V."/>
            <person name="Gravely B."/>
            <person name="Greenberg A.J."/>
            <person name="Griffiths-Jones S."/>
            <person name="Gross S."/>
            <person name="Guigo R."/>
            <person name="Gustafson E.A."/>
            <person name="Haerty W."/>
            <person name="Hahn M.W."/>
            <person name="Halligan D.L."/>
            <person name="Halpern A.L."/>
            <person name="Halter G.M."/>
            <person name="Han M.V."/>
            <person name="Heger A."/>
            <person name="Hillier L."/>
            <person name="Hinrichs A.S."/>
            <person name="Holmes I."/>
            <person name="Hoskins R.A."/>
            <person name="Hubisz M.J."/>
            <person name="Hultmark D."/>
            <person name="Huntley M.A."/>
            <person name="Jaffe D.B."/>
            <person name="Jagadeeshan S."/>
            <person name="Jeck W.R."/>
            <person name="Johnson J."/>
            <person name="Jones C.D."/>
            <person name="Jordan W.C."/>
            <person name="Karpen G.H."/>
            <person name="Kataoka E."/>
            <person name="Keightley P.D."/>
            <person name="Kheradpour P."/>
            <person name="Kirkness E.F."/>
            <person name="Koerich L.B."/>
            <person name="Kristiansen K."/>
            <person name="Kudrna D."/>
            <person name="Kulathinal R.J."/>
            <person name="Kumar S."/>
            <person name="Kwok R."/>
            <person name="Lander E."/>
            <person name="Langley C.H."/>
            <person name="Lapoint R."/>
            <person name="Lazzaro B.P."/>
            <person name="Lee S.J."/>
            <person name="Levesque L."/>
            <person name="Li R."/>
            <person name="Lin C.F."/>
            <person name="Lin M.F."/>
            <person name="Lindblad-Toh K."/>
            <person name="Llopart A."/>
            <person name="Long M."/>
            <person name="Low L."/>
            <person name="Lozovsky E."/>
            <person name="Lu J."/>
            <person name="Luo M."/>
            <person name="Machado C.A."/>
            <person name="Makalowski W."/>
            <person name="Marzo M."/>
            <person name="Matsuda M."/>
            <person name="Matzkin L."/>
            <person name="McAllister B."/>
            <person name="McBride C.S."/>
            <person name="McKernan B."/>
            <person name="McKernan K."/>
            <person name="Mendez-Lago M."/>
            <person name="Minx P."/>
            <person name="Mollenhauer M.U."/>
            <person name="Montooth K."/>
            <person name="Mount S.M."/>
            <person name="Mu X."/>
            <person name="Myers E."/>
            <person name="Negre B."/>
            <person name="Newfeld S."/>
            <person name="Nielsen R."/>
            <person name="Noor M.A."/>
            <person name="O'Grady P."/>
            <person name="Pachter L."/>
            <person name="Papaceit M."/>
            <person name="Parisi M.J."/>
            <person name="Parisi M."/>
            <person name="Parts L."/>
            <person name="Pedersen J.S."/>
            <person name="Pesole G."/>
            <person name="Phillippy A.M."/>
            <person name="Ponting C.P."/>
            <person name="Pop M."/>
            <person name="Porcelli D."/>
            <person name="Powell J.R."/>
            <person name="Prohaska S."/>
            <person name="Pruitt K."/>
            <person name="Puig M."/>
            <person name="Quesneville H."/>
            <person name="Ram K.R."/>
            <person name="Rand D."/>
            <person name="Rasmussen M.D."/>
            <person name="Reed L.K."/>
            <person name="Reenan R."/>
            <person name="Reily A."/>
            <person name="Remington K.A."/>
            <person name="Rieger T.T."/>
            <person name="Ritchie M.G."/>
            <person name="Robin C."/>
            <person name="Rogers Y.H."/>
            <person name="Rohde C."/>
            <person name="Rozas J."/>
            <person name="Rubenfield M.J."/>
            <person name="Ruiz A."/>
            <person name="Russo S."/>
            <person name="Salzberg S.L."/>
            <person name="Sanchez-Gracia A."/>
            <person name="Saranga D.J."/>
            <person name="Sato H."/>
            <person name="Schaeffer S.W."/>
            <person name="Schatz M.C."/>
            <person name="Schlenke T."/>
            <person name="Schwartz R."/>
            <person name="Segarra C."/>
            <person name="Singh R.S."/>
            <person name="Sirot L."/>
            <person name="Sirota M."/>
            <person name="Sisneros N.B."/>
            <person name="Smith C.D."/>
            <person name="Smith T.F."/>
            <person name="Spieth J."/>
            <person name="Stage D.E."/>
            <person name="Stark A."/>
            <person name="Stephan W."/>
            <person name="Strausberg R.L."/>
            <person name="Strempel S."/>
            <person name="Sturgill D."/>
            <person name="Sutton G."/>
            <person name="Sutton G.G."/>
            <person name="Tao W."/>
            <person name="Teichmann S."/>
            <person name="Tobari Y.N."/>
            <person name="Tomimura Y."/>
            <person name="Tsolas J.M."/>
            <person name="Valente V.L."/>
            <person name="Venter E."/>
            <person name="Venter J.C."/>
            <person name="Vicario S."/>
            <person name="Vieira F.G."/>
            <person name="Vilella A.J."/>
            <person name="Villasante A."/>
            <person name="Walenz B."/>
            <person name="Wang J."/>
            <person name="Wasserman M."/>
            <person name="Watts T."/>
            <person name="Wilson D."/>
            <person name="Wilson R.K."/>
            <person name="Wing R.A."/>
            <person name="Wolfner M.F."/>
            <person name="Wong A."/>
            <person name="Wong G.K."/>
            <person name="Wu C.I."/>
            <person name="Wu G."/>
            <person name="Yamamoto D."/>
            <person name="Yang H.P."/>
            <person name="Yang S.P."/>
            <person name="Yorke J.A."/>
            <person name="Yoshida K."/>
            <person name="Zdobnov E."/>
            <person name="Zhang P."/>
            <person name="Zhang Y."/>
            <person name="Zimin A.V."/>
            <person name="Baldwin J."/>
            <person name="Abdouelleil A."/>
            <person name="Abdulkadir J."/>
            <person name="Abebe A."/>
            <person name="Abera B."/>
            <person name="Abreu J."/>
            <person name="Acer S.C."/>
            <person name="Aftuck L."/>
            <person name="Alexander A."/>
            <person name="An P."/>
            <person name="Anderson E."/>
            <person name="Anderson S."/>
            <person name="Arachi H."/>
            <person name="Azer M."/>
            <person name="Bachantsang P."/>
            <person name="Barry A."/>
            <person name="Bayul T."/>
            <person name="Berlin A."/>
            <person name="Bessette D."/>
            <person name="Bloom T."/>
            <person name="Blye J."/>
            <person name="Boguslavskiy L."/>
            <person name="Bonnet C."/>
            <person name="Boukhgalter B."/>
            <person name="Bourzgui I."/>
            <person name="Brown A."/>
            <person name="Cahill P."/>
            <person name="Channer S."/>
            <person name="Cheshatsang Y."/>
            <person name="Chuda L."/>
            <person name="Citroen M."/>
            <person name="Collymore A."/>
            <person name="Cooke P."/>
            <person name="Costello M."/>
            <person name="D'Aco K."/>
            <person name="Daza R."/>
            <person name="De Haan G."/>
            <person name="DeGray S."/>
            <person name="DeMaso C."/>
            <person name="Dhargay N."/>
            <person name="Dooley K."/>
            <person name="Dooley E."/>
            <person name="Doricent M."/>
            <person name="Dorje P."/>
            <person name="Dorjee K."/>
            <person name="Dupes A."/>
            <person name="Elong R."/>
            <person name="Falk J."/>
            <person name="Farina A."/>
            <person name="Faro S."/>
            <person name="Ferguson D."/>
            <person name="Fisher S."/>
            <person name="Foley C.D."/>
            <person name="Franke A."/>
            <person name="Friedrich D."/>
            <person name="Gadbois L."/>
            <person name="Gearin G."/>
            <person name="Gearin C.R."/>
            <person name="Giannoukos G."/>
            <person name="Goode T."/>
            <person name="Graham J."/>
            <person name="Grandbois E."/>
            <person name="Grewal S."/>
            <person name="Gyaltsen K."/>
            <person name="Hafez N."/>
            <person name="Hagos B."/>
            <person name="Hall J."/>
            <person name="Henson C."/>
            <person name="Hollinger A."/>
            <person name="Honan T."/>
            <person name="Huard M.D."/>
            <person name="Hughes L."/>
            <person name="Hurhula B."/>
            <person name="Husby M.E."/>
            <person name="Kamat A."/>
            <person name="Kanga B."/>
            <person name="Kashin S."/>
            <person name="Khazanovich D."/>
            <person name="Kisner P."/>
            <person name="Lance K."/>
            <person name="Lara M."/>
            <person name="Lee W."/>
            <person name="Lennon N."/>
            <person name="Letendre F."/>
            <person name="LeVine R."/>
            <person name="Lipovsky A."/>
            <person name="Liu X."/>
            <person name="Liu J."/>
            <person name="Liu S."/>
            <person name="Lokyitsang T."/>
            <person name="Lokyitsang Y."/>
            <person name="Lubonja R."/>
            <person name="Lui A."/>
            <person name="MacDonald P."/>
            <person name="Magnisalis V."/>
            <person name="Maru K."/>
            <person name="Matthews C."/>
            <person name="McCusker W."/>
            <person name="McDonough S."/>
            <person name="Mehta T."/>
            <person name="Meldrim J."/>
            <person name="Meneus L."/>
            <person name="Mihai O."/>
            <person name="Mihalev A."/>
            <person name="Mihova T."/>
            <person name="Mittelman R."/>
            <person name="Mlenga V."/>
            <person name="Montmayeur A."/>
            <person name="Mulrain L."/>
            <person name="Navidi A."/>
            <person name="Naylor J."/>
            <person name="Negash T."/>
            <person name="Nguyen T."/>
            <person name="Nguyen N."/>
            <person name="Nicol R."/>
            <person name="Norbu C."/>
            <person name="Norbu N."/>
            <person name="Novod N."/>
            <person name="O'Neill B."/>
            <person name="Osman S."/>
            <person name="Markiewicz E."/>
            <person name="Oyono O.L."/>
            <person name="Patti C."/>
            <person name="Phunkhang P."/>
            <person name="Pierre F."/>
            <person name="Priest M."/>
            <person name="Raghuraman S."/>
            <person name="Rege F."/>
            <person name="Reyes R."/>
            <person name="Rise C."/>
            <person name="Rogov P."/>
            <person name="Ross K."/>
            <person name="Ryan E."/>
            <person name="Settipalli S."/>
            <person name="Shea T."/>
            <person name="Sherpa N."/>
            <person name="Shi L."/>
            <person name="Shih D."/>
            <person name="Sparrow T."/>
            <person name="Spaulding J."/>
            <person name="Stalker J."/>
            <person name="Stange-Thomann N."/>
            <person name="Stavropoulos S."/>
            <person name="Stone C."/>
            <person name="Strader C."/>
            <person name="Tesfaye S."/>
            <person name="Thomson T."/>
            <person name="Thoulutsang Y."/>
            <person name="Thoulutsang D."/>
            <person name="Topham K."/>
            <person name="Topping I."/>
            <person name="Tsamla T."/>
            <person name="Vassiliev H."/>
            <person name="Vo A."/>
            <person name="Wangchuk T."/>
            <person name="Wangdi T."/>
            <person name="Weiand M."/>
            <person name="Wilkinson J."/>
            <person name="Wilson A."/>
            <person name="Yadav S."/>
            <person name="Young G."/>
            <person name="Yu Q."/>
            <person name="Zembek L."/>
            <person name="Zhong D."/>
            <person name="Zimmer A."/>
            <person name="Zwirko Z."/>
            <person name="Jaffe D.B."/>
            <person name="Alvarez P."/>
            <person name="Brockman W."/>
            <person name="Butler J."/>
            <person name="Chin C."/>
            <person name="Gnerre S."/>
            <person name="Grabherr M."/>
            <person name="Kleber M."/>
            <person name="Mauceli E."/>
            <person name="MacCallum I."/>
        </authorList>
    </citation>
    <scope>NUCLEOTIDE SEQUENCE [LARGE SCALE GENOMIC DNA]</scope>
    <source>
        <strain evidence="2">Rob3c / Tucson 14021-0248.25</strain>
    </source>
</reference>
<evidence type="ECO:0000313" key="1">
    <source>
        <dbReference type="EMBL" id="EDW44877.1"/>
    </source>
</evidence>
<sequence length="54" mass="6447">MLSVTITNEILCTVFNCCLDYYCSVINFKFHKYLNIFIHLVKIVDLGRWDIIFI</sequence>
<dbReference type="Proteomes" id="UP000001292">
    <property type="component" value="Unassembled WGS sequence"/>
</dbReference>
<proteinExistence type="predicted"/>
<protein>
    <submittedName>
        <fullName evidence="1">GM15439</fullName>
    </submittedName>
</protein>
<accession>B4IBW9</accession>
<dbReference type="PhylomeDB" id="B4IBW9"/>
<keyword evidence="2" id="KW-1185">Reference proteome</keyword>
<dbReference type="EMBL" id="CH480827">
    <property type="protein sequence ID" value="EDW44877.1"/>
    <property type="molecule type" value="Genomic_DNA"/>
</dbReference>
<dbReference type="OMA" id="YYCSVIN"/>
<dbReference type="HOGENOM" id="CLU_3052595_0_0_1"/>
<name>B4IBW9_DROSE</name>
<dbReference type="AlphaFoldDB" id="B4IBW9"/>
<gene>
    <name evidence="1" type="primary">Dsec\GM15439</name>
    <name evidence="1" type="ORF">Dsec_GM15439</name>
</gene>
<evidence type="ECO:0000313" key="2">
    <source>
        <dbReference type="Proteomes" id="UP000001292"/>
    </source>
</evidence>